<dbReference type="InterPro" id="IPR036691">
    <property type="entry name" value="Endo/exonu/phosph_ase_sf"/>
</dbReference>
<protein>
    <submittedName>
        <fullName evidence="4">ExeM/NucH family extracellular endonuclease</fullName>
    </submittedName>
</protein>
<gene>
    <name evidence="4" type="ORF">ABU614_06395</name>
</gene>
<accession>A0AAU8MYW8</accession>
<dbReference type="NCBIfam" id="NF033681">
    <property type="entry name" value="ExeM_NucH_DNase"/>
    <property type="match status" value="1"/>
</dbReference>
<dbReference type="Pfam" id="PF03372">
    <property type="entry name" value="Exo_endo_phos"/>
    <property type="match status" value="1"/>
</dbReference>
<keyword evidence="4" id="KW-0540">Nuclease</keyword>
<dbReference type="PROSITE" id="PS51257">
    <property type="entry name" value="PROKAR_LIPOPROTEIN"/>
    <property type="match status" value="1"/>
</dbReference>
<dbReference type="PANTHER" id="PTHR42834:SF1">
    <property type="entry name" value="ENDONUCLEASE_EXONUCLEASE_PHOSPHATASE FAMILY PROTEIN (AFU_ORTHOLOGUE AFUA_3G09210)"/>
    <property type="match status" value="1"/>
</dbReference>
<dbReference type="InterPro" id="IPR005135">
    <property type="entry name" value="Endo/exonuclease/phosphatase"/>
</dbReference>
<reference evidence="4" key="1">
    <citation type="submission" date="2024-06" db="EMBL/GenBank/DDBJ databases">
        <authorList>
            <person name="Li S."/>
        </authorList>
    </citation>
    <scope>NUCLEOTIDE SEQUENCE</scope>
    <source>
        <strain evidence="4">SR10</strain>
    </source>
</reference>
<evidence type="ECO:0000256" key="1">
    <source>
        <dbReference type="SAM" id="MobiDB-lite"/>
    </source>
</evidence>
<feature type="region of interest" description="Disordered" evidence="1">
    <location>
        <begin position="565"/>
        <end position="585"/>
    </location>
</feature>
<dbReference type="InterPro" id="IPR047971">
    <property type="entry name" value="ExeM-like"/>
</dbReference>
<evidence type="ECO:0000313" key="4">
    <source>
        <dbReference type="EMBL" id="XCO76415.1"/>
    </source>
</evidence>
<dbReference type="EMBL" id="CP159925">
    <property type="protein sequence ID" value="XCO76415.1"/>
    <property type="molecule type" value="Genomic_DNA"/>
</dbReference>
<sequence>MPRFGSVCALAPCLLLAACAGAPTRTPGPPRSPDAVAVGTVQGREAASAWVGREATVEGRITASLRGADGAPGWLLQDAGDGEEATSDAIWITGPAAASLALGHAVRVHGRVYEAPHGRGSSLTALDAQRSEALPARAGKALGRLMPVTVAQPPQWSRLEGMRVRIAAPLTLAERDRKRGRLLVSFDGPLWQPTERAEPGSEAARAIAADNARRRLSLSGGEAALGATAFVARSGSRLDSVEGVVVPGEDGYVLQPDAAPTLHAAPRPAPPQVAGDLRIAAFNLENLFNGDGRGGGFPTLRGARTPAEYQAQLDKLVATIHALNPDVAALMELENDGYGPESTLAALVSALDRADAVVGGAQDWRFAAPCKQPCAQSQRGPGDNPIRVGLIYRSQRVAAQGVAAVLQQDPFGPLARVPMAQAFQALGPGGARGPAFVVAANHFKSKGCGNAEGADRDQGDGASCWNASRVDAARRLDAWLRRDPTASGSAMNLIVGDLNAHAQEAPLRTLYAAGWRDAFAVAGVQAPYSYVYRGELGRLDHALLSPALAPRLRGAAEWHVNADEPEEAGYRDGGGGPWRSSDHDPLLLGFDLQAR</sequence>
<keyword evidence="4" id="KW-0255">Endonuclease</keyword>
<dbReference type="SUPFAM" id="SSF56219">
    <property type="entry name" value="DNase I-like"/>
    <property type="match status" value="1"/>
</dbReference>
<dbReference type="GO" id="GO:0004519">
    <property type="term" value="F:endonuclease activity"/>
    <property type="evidence" value="ECO:0007669"/>
    <property type="project" value="UniProtKB-KW"/>
</dbReference>
<evidence type="ECO:0000259" key="3">
    <source>
        <dbReference type="Pfam" id="PF03372"/>
    </source>
</evidence>
<dbReference type="PANTHER" id="PTHR42834">
    <property type="entry name" value="ENDONUCLEASE/EXONUCLEASE/PHOSPHATASE FAMILY PROTEIN (AFU_ORTHOLOGUE AFUA_3G09210)"/>
    <property type="match status" value="1"/>
</dbReference>
<name>A0AAU8MYW8_9GAMM</name>
<proteinExistence type="predicted"/>
<organism evidence="4">
    <name type="scientific">Lysobacter firmicutimachus</name>
    <dbReference type="NCBI Taxonomy" id="1792846"/>
    <lineage>
        <taxon>Bacteria</taxon>
        <taxon>Pseudomonadati</taxon>
        <taxon>Pseudomonadota</taxon>
        <taxon>Gammaproteobacteria</taxon>
        <taxon>Lysobacterales</taxon>
        <taxon>Lysobacteraceae</taxon>
        <taxon>Lysobacter</taxon>
    </lineage>
</organism>
<dbReference type="AlphaFoldDB" id="A0AAU8MYW8"/>
<dbReference type="Gene3D" id="3.60.10.10">
    <property type="entry name" value="Endonuclease/exonuclease/phosphatase"/>
    <property type="match status" value="1"/>
</dbReference>
<feature type="chain" id="PRO_5043437270" evidence="2">
    <location>
        <begin position="23"/>
        <end position="595"/>
    </location>
</feature>
<keyword evidence="2" id="KW-0732">Signal</keyword>
<feature type="signal peptide" evidence="2">
    <location>
        <begin position="1"/>
        <end position="22"/>
    </location>
</feature>
<evidence type="ECO:0000256" key="2">
    <source>
        <dbReference type="SAM" id="SignalP"/>
    </source>
</evidence>
<dbReference type="RefSeq" id="WP_363799775.1">
    <property type="nucleotide sequence ID" value="NZ_CP159925.1"/>
</dbReference>
<feature type="domain" description="Endonuclease/exonuclease/phosphatase" evidence="3">
    <location>
        <begin position="295"/>
        <end position="583"/>
    </location>
</feature>
<keyword evidence="4" id="KW-0378">Hydrolase</keyword>